<evidence type="ECO:0000313" key="2">
    <source>
        <dbReference type="Proteomes" id="UP001500618"/>
    </source>
</evidence>
<proteinExistence type="predicted"/>
<protein>
    <submittedName>
        <fullName evidence="1">Uncharacterized protein</fullName>
    </submittedName>
</protein>
<sequence length="194" mass="21788">MRRRRNWRGAARPRKIDVNLTVPFIGGITGTWVPAKAEAEAAWELYTELISRVSVVPLPPDQGLLRDALTSLYSLFDTTRGILRKYGPDLAPRHRQDDITFGRVAFGVLNTALRLFMTKWHPELKDWEFGRPAGVGPLAHERAWARAGELRAELEEVRVALLELAKLLADVANVAYFFPEPPTPPDPENRRGGG</sequence>
<organism evidence="1 2">
    <name type="scientific">Fodinicola feengrottensis</name>
    <dbReference type="NCBI Taxonomy" id="435914"/>
    <lineage>
        <taxon>Bacteria</taxon>
        <taxon>Bacillati</taxon>
        <taxon>Actinomycetota</taxon>
        <taxon>Actinomycetes</taxon>
        <taxon>Mycobacteriales</taxon>
        <taxon>Fodinicola</taxon>
    </lineage>
</organism>
<evidence type="ECO:0000313" key="1">
    <source>
        <dbReference type="EMBL" id="GAA1662448.1"/>
    </source>
</evidence>
<gene>
    <name evidence="1" type="ORF">GCM10009765_09880</name>
</gene>
<dbReference type="EMBL" id="BAAANY010000003">
    <property type="protein sequence ID" value="GAA1662448.1"/>
    <property type="molecule type" value="Genomic_DNA"/>
</dbReference>
<keyword evidence="2" id="KW-1185">Reference proteome</keyword>
<name>A0ABP4RV82_9ACTN</name>
<comment type="caution">
    <text evidence="1">The sequence shown here is derived from an EMBL/GenBank/DDBJ whole genome shotgun (WGS) entry which is preliminary data.</text>
</comment>
<accession>A0ABP4RV82</accession>
<dbReference type="Proteomes" id="UP001500618">
    <property type="component" value="Unassembled WGS sequence"/>
</dbReference>
<reference evidence="2" key="1">
    <citation type="journal article" date="2019" name="Int. J. Syst. Evol. Microbiol.">
        <title>The Global Catalogue of Microorganisms (GCM) 10K type strain sequencing project: providing services to taxonomists for standard genome sequencing and annotation.</title>
        <authorList>
            <consortium name="The Broad Institute Genomics Platform"/>
            <consortium name="The Broad Institute Genome Sequencing Center for Infectious Disease"/>
            <person name="Wu L."/>
            <person name="Ma J."/>
        </authorList>
    </citation>
    <scope>NUCLEOTIDE SEQUENCE [LARGE SCALE GENOMIC DNA]</scope>
    <source>
        <strain evidence="2">JCM 14718</strain>
    </source>
</reference>